<dbReference type="PANTHER" id="PTHR45398">
    <property type="match status" value="1"/>
</dbReference>
<evidence type="ECO:0000313" key="3">
    <source>
        <dbReference type="Proteomes" id="UP000308444"/>
    </source>
</evidence>
<evidence type="ECO:0000259" key="1">
    <source>
        <dbReference type="Pfam" id="PF00668"/>
    </source>
</evidence>
<evidence type="ECO:0000313" key="2">
    <source>
        <dbReference type="EMBL" id="TKJ00933.1"/>
    </source>
</evidence>
<sequence length="229" mass="26014">DMSIVDSKVTMFDLSEIPIEMALNQVHIKGEELKGSLNLNVGPLFKGALFQLSNDQQLLLLTAHHLIVDAVSWRILIEDANRCLNSLYLGEVPSLPLKTNSFQDWSEALNSRGVNLVHAELDYWESIDNTLDNNFQINREKENSTVESCTTLTFTLNADDTRKLLTTANVPYNTQPMELLLAVLTENLGKYTNQDQIKFELEGHGREELFEHLDISRTVGWFTTMYPIV</sequence>
<name>A0A9X9F5C2_BACCE</name>
<dbReference type="PANTHER" id="PTHR45398:SF1">
    <property type="entry name" value="ENZYME, PUTATIVE (JCVI)-RELATED"/>
    <property type="match status" value="1"/>
</dbReference>
<feature type="non-terminal residue" evidence="2">
    <location>
        <position position="229"/>
    </location>
</feature>
<dbReference type="Gene3D" id="3.30.559.30">
    <property type="entry name" value="Nonribosomal peptide synthetase, condensation domain"/>
    <property type="match status" value="1"/>
</dbReference>
<dbReference type="Proteomes" id="UP000308444">
    <property type="component" value="Unassembled WGS sequence"/>
</dbReference>
<dbReference type="GO" id="GO:0008610">
    <property type="term" value="P:lipid biosynthetic process"/>
    <property type="evidence" value="ECO:0007669"/>
    <property type="project" value="UniProtKB-ARBA"/>
</dbReference>
<dbReference type="GO" id="GO:0003824">
    <property type="term" value="F:catalytic activity"/>
    <property type="evidence" value="ECO:0007669"/>
    <property type="project" value="InterPro"/>
</dbReference>
<accession>A0A9X9F5C2</accession>
<dbReference type="Gene3D" id="3.30.559.10">
    <property type="entry name" value="Chloramphenicol acetyltransferase-like domain"/>
    <property type="match status" value="1"/>
</dbReference>
<reference evidence="2 3" key="1">
    <citation type="journal article" date="2019" name="Environ. Microbiol.">
        <title>An active ?-lactamase is a part of an orchestrated cell wall stress resistance network of Bacillus subtilis and related rhizosphere species.</title>
        <authorList>
            <person name="Bucher T."/>
            <person name="Keren-Paz A."/>
            <person name="Hausser J."/>
            <person name="Olender T."/>
            <person name="Cytryn E."/>
            <person name="Kolodkin-Gal I."/>
        </authorList>
    </citation>
    <scope>NUCLEOTIDE SEQUENCE [LARGE SCALE GENOMIC DNA]</scope>
    <source>
        <strain evidence="2 3">I32</strain>
    </source>
</reference>
<dbReference type="SUPFAM" id="SSF52777">
    <property type="entry name" value="CoA-dependent acyltransferases"/>
    <property type="match status" value="2"/>
</dbReference>
<dbReference type="InterPro" id="IPR023213">
    <property type="entry name" value="CAT-like_dom_sf"/>
</dbReference>
<dbReference type="InterPro" id="IPR001242">
    <property type="entry name" value="Condensation_dom"/>
</dbReference>
<organism evidence="2 3">
    <name type="scientific">Bacillus cereus</name>
    <dbReference type="NCBI Taxonomy" id="1396"/>
    <lineage>
        <taxon>Bacteria</taxon>
        <taxon>Bacillati</taxon>
        <taxon>Bacillota</taxon>
        <taxon>Bacilli</taxon>
        <taxon>Bacillales</taxon>
        <taxon>Bacillaceae</taxon>
        <taxon>Bacillus</taxon>
        <taxon>Bacillus cereus group</taxon>
    </lineage>
</organism>
<dbReference type="EMBL" id="SZOH01001447">
    <property type="protein sequence ID" value="TKJ00933.1"/>
    <property type="molecule type" value="Genomic_DNA"/>
</dbReference>
<feature type="domain" description="Condensation" evidence="1">
    <location>
        <begin position="28"/>
        <end position="229"/>
    </location>
</feature>
<feature type="non-terminal residue" evidence="2">
    <location>
        <position position="1"/>
    </location>
</feature>
<gene>
    <name evidence="2" type="ORF">FC695_20360</name>
</gene>
<comment type="caution">
    <text evidence="2">The sequence shown here is derived from an EMBL/GenBank/DDBJ whole genome shotgun (WGS) entry which is preliminary data.</text>
</comment>
<proteinExistence type="predicted"/>
<protein>
    <submittedName>
        <fullName evidence="2">Non-ribosomal peptide synthetase</fullName>
    </submittedName>
</protein>
<dbReference type="Pfam" id="PF00668">
    <property type="entry name" value="Condensation"/>
    <property type="match status" value="1"/>
</dbReference>
<dbReference type="AlphaFoldDB" id="A0A9X9F5C2"/>